<protein>
    <submittedName>
        <fullName evidence="3">Uncharacterized protein</fullName>
    </submittedName>
</protein>
<sequence>MVVHEKLIEITKLLIEWDAKIVGVFEETPPQTGDDLLLPEWQEQIAQIMQTMQDNTFSNIPGDLHFQVVYPTGFDPDEERNDNDDNEDDSDQGEDQDQS</sequence>
<evidence type="ECO:0000256" key="1">
    <source>
        <dbReference type="SAM" id="MobiDB-lite"/>
    </source>
</evidence>
<feature type="region of interest" description="Disordered" evidence="1">
    <location>
        <begin position="69"/>
        <end position="99"/>
    </location>
</feature>
<name>A0A0L0UNY8_9BASI</name>
<feature type="compositionally biased region" description="Acidic residues" evidence="1">
    <location>
        <begin position="75"/>
        <end position="99"/>
    </location>
</feature>
<gene>
    <name evidence="3" type="ORF">PSTG_17898</name>
    <name evidence="2" type="ORF">PSTG_18327</name>
</gene>
<dbReference type="STRING" id="1165861.A0A0L0UNY8"/>
<dbReference type="AlphaFoldDB" id="A0A0L0UNY8"/>
<evidence type="ECO:0000313" key="3">
    <source>
        <dbReference type="EMBL" id="KNE88685.1"/>
    </source>
</evidence>
<comment type="caution">
    <text evidence="3">The sequence shown here is derived from an EMBL/GenBank/DDBJ whole genome shotgun (WGS) entry which is preliminary data.</text>
</comment>
<dbReference type="EMBL" id="AJIL01001154">
    <property type="protein sequence ID" value="KNE88685.1"/>
    <property type="molecule type" value="Genomic_DNA"/>
</dbReference>
<accession>A0A0L0UNY8</accession>
<dbReference type="EMBL" id="AJIL01002573">
    <property type="protein sequence ID" value="KNE88273.1"/>
    <property type="molecule type" value="Genomic_DNA"/>
</dbReference>
<dbReference type="Proteomes" id="UP000054564">
    <property type="component" value="Unassembled WGS sequence"/>
</dbReference>
<feature type="non-terminal residue" evidence="3">
    <location>
        <position position="99"/>
    </location>
</feature>
<evidence type="ECO:0000313" key="4">
    <source>
        <dbReference type="Proteomes" id="UP000054564"/>
    </source>
</evidence>
<reference evidence="4" key="2">
    <citation type="submission" date="2014-03" db="EMBL/GenBank/DDBJ databases">
        <title>The Genome Sequence of Puccinia striiformis f. sp. tritici PST-78.</title>
        <authorList>
            <consortium name="The Broad Institute Genome Sequencing Platform"/>
            <person name="Cuomo C."/>
            <person name="Hulbert S."/>
            <person name="Chen X."/>
            <person name="Walker B."/>
            <person name="Young S.K."/>
            <person name="Zeng Q."/>
            <person name="Gargeya S."/>
            <person name="Fitzgerald M."/>
            <person name="Haas B."/>
            <person name="Abouelleil A."/>
            <person name="Alvarado L."/>
            <person name="Arachchi H.M."/>
            <person name="Berlin A.M."/>
            <person name="Chapman S.B."/>
            <person name="Goldberg J."/>
            <person name="Griggs A."/>
            <person name="Gujja S."/>
            <person name="Hansen M."/>
            <person name="Howarth C."/>
            <person name="Imamovic A."/>
            <person name="Larimer J."/>
            <person name="McCowan C."/>
            <person name="Montmayeur A."/>
            <person name="Murphy C."/>
            <person name="Neiman D."/>
            <person name="Pearson M."/>
            <person name="Priest M."/>
            <person name="Roberts A."/>
            <person name="Saif S."/>
            <person name="Shea T."/>
            <person name="Sisk P."/>
            <person name="Sykes S."/>
            <person name="Wortman J."/>
            <person name="Nusbaum C."/>
            <person name="Birren B."/>
        </authorList>
    </citation>
    <scope>NUCLEOTIDE SEQUENCE [LARGE SCALE GENOMIC DNA]</scope>
    <source>
        <strain evidence="4">race PST-78</strain>
    </source>
</reference>
<dbReference type="OrthoDB" id="2506732at2759"/>
<keyword evidence="4" id="KW-1185">Reference proteome</keyword>
<reference evidence="3" key="1">
    <citation type="submission" date="2014-03" db="EMBL/GenBank/DDBJ databases">
        <title>Cloning and expression analysis of gamma-glutamylcysteines synthetase in perennial ryegrass.</title>
        <authorList>
            <person name="Wei S."/>
            <person name="Sun Z."/>
        </authorList>
    </citation>
    <scope>NUCLEOTIDE SEQUENCE</scope>
    <source>
        <strain evidence="3">Race PST-78</strain>
    </source>
</reference>
<organism evidence="3 4">
    <name type="scientific">Puccinia striiformis f. sp. tritici PST-78</name>
    <dbReference type="NCBI Taxonomy" id="1165861"/>
    <lineage>
        <taxon>Eukaryota</taxon>
        <taxon>Fungi</taxon>
        <taxon>Dikarya</taxon>
        <taxon>Basidiomycota</taxon>
        <taxon>Pucciniomycotina</taxon>
        <taxon>Pucciniomycetes</taxon>
        <taxon>Pucciniales</taxon>
        <taxon>Pucciniaceae</taxon>
        <taxon>Puccinia</taxon>
    </lineage>
</organism>
<evidence type="ECO:0000313" key="2">
    <source>
        <dbReference type="EMBL" id="KNE88273.1"/>
    </source>
</evidence>
<proteinExistence type="predicted"/>